<dbReference type="Proteomes" id="UP000654075">
    <property type="component" value="Unassembled WGS sequence"/>
</dbReference>
<feature type="non-terminal residue" evidence="2">
    <location>
        <position position="1"/>
    </location>
</feature>
<accession>A0A813HN81</accession>
<evidence type="ECO:0000313" key="2">
    <source>
        <dbReference type="EMBL" id="CAE8639545.1"/>
    </source>
</evidence>
<evidence type="ECO:0000313" key="3">
    <source>
        <dbReference type="Proteomes" id="UP000654075"/>
    </source>
</evidence>
<protein>
    <submittedName>
        <fullName evidence="2">Uncharacterized protein</fullName>
    </submittedName>
</protein>
<name>A0A813HN81_POLGL</name>
<reference evidence="2" key="1">
    <citation type="submission" date="2021-02" db="EMBL/GenBank/DDBJ databases">
        <authorList>
            <person name="Dougan E. K."/>
            <person name="Rhodes N."/>
            <person name="Thang M."/>
            <person name="Chan C."/>
        </authorList>
    </citation>
    <scope>NUCLEOTIDE SEQUENCE</scope>
</reference>
<dbReference type="EMBL" id="CAJNNV010032292">
    <property type="protein sequence ID" value="CAE8639545.1"/>
    <property type="molecule type" value="Genomic_DNA"/>
</dbReference>
<gene>
    <name evidence="2" type="ORF">PGLA1383_LOCUS54575</name>
</gene>
<sequence>VEALKFNPTNEARTAAGAGDRPKIGGHGFSFGRLEAAIEDGVSKIGSMVESQTENAIHGTLGRLNSAVNNDPAEDLASASFNEEQPEVVTSSV</sequence>
<comment type="caution">
    <text evidence="2">The sequence shown here is derived from an EMBL/GenBank/DDBJ whole genome shotgun (WGS) entry which is preliminary data.</text>
</comment>
<proteinExistence type="predicted"/>
<keyword evidence="3" id="KW-1185">Reference proteome</keyword>
<evidence type="ECO:0000256" key="1">
    <source>
        <dbReference type="SAM" id="MobiDB-lite"/>
    </source>
</evidence>
<organism evidence="2 3">
    <name type="scientific">Polarella glacialis</name>
    <name type="common">Dinoflagellate</name>
    <dbReference type="NCBI Taxonomy" id="89957"/>
    <lineage>
        <taxon>Eukaryota</taxon>
        <taxon>Sar</taxon>
        <taxon>Alveolata</taxon>
        <taxon>Dinophyceae</taxon>
        <taxon>Suessiales</taxon>
        <taxon>Suessiaceae</taxon>
        <taxon>Polarella</taxon>
    </lineage>
</organism>
<feature type="region of interest" description="Disordered" evidence="1">
    <location>
        <begin position="1"/>
        <end position="24"/>
    </location>
</feature>
<dbReference type="AlphaFoldDB" id="A0A813HN81"/>